<comment type="caution">
    <text evidence="1">The sequence shown here is derived from an EMBL/GenBank/DDBJ whole genome shotgun (WGS) entry which is preliminary data.</text>
</comment>
<dbReference type="Proteomes" id="UP000814140">
    <property type="component" value="Unassembled WGS sequence"/>
</dbReference>
<accession>A0ACB8SFN4</accession>
<name>A0ACB8SFN4_9AGAM</name>
<reference evidence="1" key="2">
    <citation type="journal article" date="2022" name="New Phytol.">
        <title>Evolutionary transition to the ectomycorrhizal habit in the genomes of a hyperdiverse lineage of mushroom-forming fungi.</title>
        <authorList>
            <person name="Looney B."/>
            <person name="Miyauchi S."/>
            <person name="Morin E."/>
            <person name="Drula E."/>
            <person name="Courty P.E."/>
            <person name="Kohler A."/>
            <person name="Kuo A."/>
            <person name="LaButti K."/>
            <person name="Pangilinan J."/>
            <person name="Lipzen A."/>
            <person name="Riley R."/>
            <person name="Andreopoulos W."/>
            <person name="He G."/>
            <person name="Johnson J."/>
            <person name="Nolan M."/>
            <person name="Tritt A."/>
            <person name="Barry K.W."/>
            <person name="Grigoriev I.V."/>
            <person name="Nagy L.G."/>
            <person name="Hibbett D."/>
            <person name="Henrissat B."/>
            <person name="Matheny P.B."/>
            <person name="Labbe J."/>
            <person name="Martin F.M."/>
        </authorList>
    </citation>
    <scope>NUCLEOTIDE SEQUENCE</scope>
    <source>
        <strain evidence="1">HHB10654</strain>
    </source>
</reference>
<proteinExistence type="predicted"/>
<evidence type="ECO:0000313" key="2">
    <source>
        <dbReference type="Proteomes" id="UP000814140"/>
    </source>
</evidence>
<sequence>MQASQTRTVECPGCQGYFSPFGFTLHLRLTRDPRCAAIQAISVRRRNARGPSADQRANEAMANEQATAGSAAGGGAAGHHLDVGGDRVSPPPPQNEQQLEYEDLYADVPPERMQPEPMDVEVGRDRQGQAIPSTPEPHAPDGEQPARDPLAWDEADDRQAEAINIGLDFLDQEPEPGEEPTRDFQGEPEDISPEEQPEQQPEQPEQPEQPNEEGRGLEVPPMEEDEAERLNREDRLGQEARLRDDPKIRHFPTGKAGEPVPAPPLPSAYSMYQAVVDGDQPAGKNDNVYGPFGGSIEWDLVRWAKKQGPTSTAVTDLLQIDSLREKLGVPYKTVDDMNAIIDTKLPKRPQWKTEEIVVHGKTLELHYRDNKAELLGLHDMRSATMSDVGDLGPKPSPESEIEAESPSLDLTLTRDPDQKKF</sequence>
<reference evidence="1" key="1">
    <citation type="submission" date="2021-03" db="EMBL/GenBank/DDBJ databases">
        <authorList>
            <consortium name="DOE Joint Genome Institute"/>
            <person name="Ahrendt S."/>
            <person name="Looney B.P."/>
            <person name="Miyauchi S."/>
            <person name="Morin E."/>
            <person name="Drula E."/>
            <person name="Courty P.E."/>
            <person name="Chicoki N."/>
            <person name="Fauchery L."/>
            <person name="Kohler A."/>
            <person name="Kuo A."/>
            <person name="Labutti K."/>
            <person name="Pangilinan J."/>
            <person name="Lipzen A."/>
            <person name="Riley R."/>
            <person name="Andreopoulos W."/>
            <person name="He G."/>
            <person name="Johnson J."/>
            <person name="Barry K.W."/>
            <person name="Grigoriev I.V."/>
            <person name="Nagy L."/>
            <person name="Hibbett D."/>
            <person name="Henrissat B."/>
            <person name="Matheny P.B."/>
            <person name="Labbe J."/>
            <person name="Martin F."/>
        </authorList>
    </citation>
    <scope>NUCLEOTIDE SEQUENCE</scope>
    <source>
        <strain evidence="1">HHB10654</strain>
    </source>
</reference>
<evidence type="ECO:0000313" key="1">
    <source>
        <dbReference type="EMBL" id="KAI0054735.1"/>
    </source>
</evidence>
<organism evidence="1 2">
    <name type="scientific">Artomyces pyxidatus</name>
    <dbReference type="NCBI Taxonomy" id="48021"/>
    <lineage>
        <taxon>Eukaryota</taxon>
        <taxon>Fungi</taxon>
        <taxon>Dikarya</taxon>
        <taxon>Basidiomycota</taxon>
        <taxon>Agaricomycotina</taxon>
        <taxon>Agaricomycetes</taxon>
        <taxon>Russulales</taxon>
        <taxon>Auriscalpiaceae</taxon>
        <taxon>Artomyces</taxon>
    </lineage>
</organism>
<protein>
    <submittedName>
        <fullName evidence="1">Uncharacterized protein</fullName>
    </submittedName>
</protein>
<gene>
    <name evidence="1" type="ORF">BV25DRAFT_1922417</name>
</gene>
<dbReference type="EMBL" id="MU277354">
    <property type="protein sequence ID" value="KAI0054735.1"/>
    <property type="molecule type" value="Genomic_DNA"/>
</dbReference>
<keyword evidence="2" id="KW-1185">Reference proteome</keyword>